<keyword evidence="1" id="KW-0732">Signal</keyword>
<organism evidence="2 3">
    <name type="scientific">Halobacillus locisalis</name>
    <dbReference type="NCBI Taxonomy" id="220753"/>
    <lineage>
        <taxon>Bacteria</taxon>
        <taxon>Bacillati</taxon>
        <taxon>Bacillota</taxon>
        <taxon>Bacilli</taxon>
        <taxon>Bacillales</taxon>
        <taxon>Bacillaceae</taxon>
        <taxon>Halobacillus</taxon>
    </lineage>
</organism>
<evidence type="ECO:0000313" key="2">
    <source>
        <dbReference type="EMBL" id="MBA2173867.1"/>
    </source>
</evidence>
<sequence>MKWLKLMVVPLLLMVLTGCLYPNAELQKNQVPSQVQLETIQNAVDQYQTNQNGLLPIKTKPQETPIFQKYQLDFSKLKQQGLIGELPGTSFENGGYYQYVIIHPETDPTVKVLDLRNTETLRSLQLKVQFYQEDNRYPPFGDQIAKGVYELDHEQIGLDEPPMIDSPYSQQMLPVYLNAAGEVLIDYRKDLYTYLNEQEHQYQSGEDIRYLLTDHAPFVPGYSDEYTVQDGEPIFMSEHQGS</sequence>
<keyword evidence="3" id="KW-1185">Reference proteome</keyword>
<reference evidence="2 3" key="1">
    <citation type="journal article" date="2004" name="Extremophiles">
        <title>Halobacillus locisalis sp. nov., a halophilic bacterium isolated from a marine solar saltern of the Yellow Sea in Korea.</title>
        <authorList>
            <person name="Yoon J.H."/>
            <person name="Kang K.H."/>
            <person name="Oh T.K."/>
            <person name="Park Y.H."/>
        </authorList>
    </citation>
    <scope>NUCLEOTIDE SEQUENCE [LARGE SCALE GENOMIC DNA]</scope>
    <source>
        <strain evidence="2 3">KCTC 3788</strain>
    </source>
</reference>
<dbReference type="EMBL" id="JACEFG010000001">
    <property type="protein sequence ID" value="MBA2173867.1"/>
    <property type="molecule type" value="Genomic_DNA"/>
</dbReference>
<protein>
    <recommendedName>
        <fullName evidence="4">Lipoprotein</fullName>
    </recommendedName>
</protein>
<dbReference type="PROSITE" id="PS51257">
    <property type="entry name" value="PROKAR_LIPOPROTEIN"/>
    <property type="match status" value="1"/>
</dbReference>
<feature type="chain" id="PRO_5039225313" description="Lipoprotein" evidence="1">
    <location>
        <begin position="25"/>
        <end position="242"/>
    </location>
</feature>
<evidence type="ECO:0000313" key="3">
    <source>
        <dbReference type="Proteomes" id="UP000571017"/>
    </source>
</evidence>
<name>A0A838CP88_9BACI</name>
<dbReference type="RefSeq" id="WP_181470899.1">
    <property type="nucleotide sequence ID" value="NZ_JACEFG010000001.1"/>
</dbReference>
<evidence type="ECO:0008006" key="4">
    <source>
        <dbReference type="Google" id="ProtNLM"/>
    </source>
</evidence>
<gene>
    <name evidence="2" type="ORF">H0266_03035</name>
</gene>
<accession>A0A838CP88</accession>
<dbReference type="AlphaFoldDB" id="A0A838CP88"/>
<comment type="caution">
    <text evidence="2">The sequence shown here is derived from an EMBL/GenBank/DDBJ whole genome shotgun (WGS) entry which is preliminary data.</text>
</comment>
<evidence type="ECO:0000256" key="1">
    <source>
        <dbReference type="SAM" id="SignalP"/>
    </source>
</evidence>
<proteinExistence type="predicted"/>
<dbReference type="Proteomes" id="UP000571017">
    <property type="component" value="Unassembled WGS sequence"/>
</dbReference>
<feature type="signal peptide" evidence="1">
    <location>
        <begin position="1"/>
        <end position="24"/>
    </location>
</feature>